<dbReference type="EMBL" id="CAJVPI010001178">
    <property type="protein sequence ID" value="CAG8599118.1"/>
    <property type="molecule type" value="Genomic_DNA"/>
</dbReference>
<dbReference type="Proteomes" id="UP000789739">
    <property type="component" value="Unassembled WGS sequence"/>
</dbReference>
<keyword evidence="4" id="KW-1185">Reference proteome</keyword>
<dbReference type="SUPFAM" id="SSF51905">
    <property type="entry name" value="FAD/NAD(P)-binding domain"/>
    <property type="match status" value="1"/>
</dbReference>
<dbReference type="Gene3D" id="3.50.50.60">
    <property type="entry name" value="FAD/NAD(P)-binding domain"/>
    <property type="match status" value="1"/>
</dbReference>
<dbReference type="PANTHER" id="PTHR13847:SF150">
    <property type="entry name" value="OXIDOREDUCTASE TDA3-RELATED"/>
    <property type="match status" value="1"/>
</dbReference>
<keyword evidence="1" id="KW-0472">Membrane</keyword>
<dbReference type="Pfam" id="PF01266">
    <property type="entry name" value="DAO"/>
    <property type="match status" value="1"/>
</dbReference>
<reference evidence="3" key="1">
    <citation type="submission" date="2021-06" db="EMBL/GenBank/DDBJ databases">
        <authorList>
            <person name="Kallberg Y."/>
            <person name="Tangrot J."/>
            <person name="Rosling A."/>
        </authorList>
    </citation>
    <scope>NUCLEOTIDE SEQUENCE</scope>
    <source>
        <strain evidence="3">BR232B</strain>
    </source>
</reference>
<evidence type="ECO:0000259" key="2">
    <source>
        <dbReference type="Pfam" id="PF01266"/>
    </source>
</evidence>
<dbReference type="GO" id="GO:0005737">
    <property type="term" value="C:cytoplasm"/>
    <property type="evidence" value="ECO:0007669"/>
    <property type="project" value="TreeGrafter"/>
</dbReference>
<name>A0A9N9CF46_9GLOM</name>
<protein>
    <submittedName>
        <fullName evidence="3">2732_t:CDS:1</fullName>
    </submittedName>
</protein>
<dbReference type="InterPro" id="IPR036188">
    <property type="entry name" value="FAD/NAD-bd_sf"/>
</dbReference>
<comment type="caution">
    <text evidence="3">The sequence shown here is derived from an EMBL/GenBank/DDBJ whole genome shotgun (WGS) entry which is preliminary data.</text>
</comment>
<sequence length="436" mass="48117">MHTKHKQKQQVDLGRLHNNDITAPRKNFLFTTFQTVTPQYEATFAKICLFINIKNMMEGGRHIAILGGGIIGCTIAYYITLLKEDPNLEITVIEKTDIACAASGRAAGFITSNWNDGGPLQDLTQNSFRLHAELAETLNGKVTYDYRPIQTLSITASVRAQNAKEPPIDWLKGKLIQKAECIGTTKTTAQLHPYKFCQTLIKEAKSRGAKVRIASVEGLIFDKYKITAVRLNDEVILPVDTIIVAMGPWSGPCLQWLVKQGDRMYSLPDVNGQRAHSLLLRPSVPLSPHICFMALSLGHKFSEPEFYPRPDGDVFVSGEIDNGVLPKSANEFEPNPTSIKNLKRDCNLLSPDILGTATVVKENCCWMPISSDTLPLIGKVPWLDGVYLATGHNVWGISNCTGTGLVIAEMVLMGQAQSIDVRALAPLRPKNSRVHQ</sequence>
<organism evidence="3 4">
    <name type="scientific">Paraglomus brasilianum</name>
    <dbReference type="NCBI Taxonomy" id="144538"/>
    <lineage>
        <taxon>Eukaryota</taxon>
        <taxon>Fungi</taxon>
        <taxon>Fungi incertae sedis</taxon>
        <taxon>Mucoromycota</taxon>
        <taxon>Glomeromycotina</taxon>
        <taxon>Glomeromycetes</taxon>
        <taxon>Paraglomerales</taxon>
        <taxon>Paraglomeraceae</taxon>
        <taxon>Paraglomus</taxon>
    </lineage>
</organism>
<accession>A0A9N9CF46</accession>
<gene>
    <name evidence="3" type="ORF">PBRASI_LOCUS7541</name>
</gene>
<evidence type="ECO:0000313" key="4">
    <source>
        <dbReference type="Proteomes" id="UP000789739"/>
    </source>
</evidence>
<dbReference type="InterPro" id="IPR006076">
    <property type="entry name" value="FAD-dep_OxRdtase"/>
</dbReference>
<evidence type="ECO:0000313" key="3">
    <source>
        <dbReference type="EMBL" id="CAG8599118.1"/>
    </source>
</evidence>
<feature type="domain" description="FAD dependent oxidoreductase" evidence="2">
    <location>
        <begin position="63"/>
        <end position="410"/>
    </location>
</feature>
<feature type="transmembrane region" description="Helical" evidence="1">
    <location>
        <begin position="63"/>
        <end position="81"/>
    </location>
</feature>
<proteinExistence type="predicted"/>
<dbReference type="AlphaFoldDB" id="A0A9N9CF46"/>
<dbReference type="PANTHER" id="PTHR13847">
    <property type="entry name" value="SARCOSINE DEHYDROGENASE-RELATED"/>
    <property type="match status" value="1"/>
</dbReference>
<keyword evidence="1" id="KW-1133">Transmembrane helix</keyword>
<evidence type="ECO:0000256" key="1">
    <source>
        <dbReference type="SAM" id="Phobius"/>
    </source>
</evidence>
<dbReference type="OrthoDB" id="498204at2759"/>
<keyword evidence="1" id="KW-0812">Transmembrane</keyword>
<dbReference type="Gene3D" id="3.30.9.10">
    <property type="entry name" value="D-Amino Acid Oxidase, subunit A, domain 2"/>
    <property type="match status" value="1"/>
</dbReference>